<dbReference type="EMBL" id="HBEL01001062">
    <property type="protein sequence ID" value="CAD8404400.1"/>
    <property type="molecule type" value="Transcribed_RNA"/>
</dbReference>
<name>A0A7S0BWD4_9STRA</name>
<sequence>MNALDLSDSSTLWNSDHQSSNKRQIYQINFNRTVDIRKLCIVFQGGFVGVDCELLLRKDEEAKFQKLEDAYVEPDDTNELQEFIIPDSGTQPICTALRLSFGKSTDFYGRIMIYRFEVWGYEDPN</sequence>
<protein>
    <recommendedName>
        <fullName evidence="2">SUN domain-containing protein</fullName>
    </recommendedName>
</protein>
<gene>
    <name evidence="1" type="ORF">PINE0816_LOCUS503</name>
</gene>
<organism evidence="1">
    <name type="scientific">Proboscia inermis</name>
    <dbReference type="NCBI Taxonomy" id="420281"/>
    <lineage>
        <taxon>Eukaryota</taxon>
        <taxon>Sar</taxon>
        <taxon>Stramenopiles</taxon>
        <taxon>Ochrophyta</taxon>
        <taxon>Bacillariophyta</taxon>
        <taxon>Coscinodiscophyceae</taxon>
        <taxon>Rhizosoleniophycidae</taxon>
        <taxon>Rhizosoleniales</taxon>
        <taxon>Rhizosoleniaceae</taxon>
        <taxon>Proboscia</taxon>
    </lineage>
</organism>
<dbReference type="InterPro" id="IPR008979">
    <property type="entry name" value="Galactose-bd-like_sf"/>
</dbReference>
<dbReference type="SUPFAM" id="SSF49785">
    <property type="entry name" value="Galactose-binding domain-like"/>
    <property type="match status" value="1"/>
</dbReference>
<dbReference type="AlphaFoldDB" id="A0A7S0BWD4"/>
<proteinExistence type="predicted"/>
<reference evidence="1" key="1">
    <citation type="submission" date="2021-01" db="EMBL/GenBank/DDBJ databases">
        <authorList>
            <person name="Corre E."/>
            <person name="Pelletier E."/>
            <person name="Niang G."/>
            <person name="Scheremetjew M."/>
            <person name="Finn R."/>
            <person name="Kale V."/>
            <person name="Holt S."/>
            <person name="Cochrane G."/>
            <person name="Meng A."/>
            <person name="Brown T."/>
            <person name="Cohen L."/>
        </authorList>
    </citation>
    <scope>NUCLEOTIDE SEQUENCE</scope>
    <source>
        <strain evidence="1">CCAP1064/1</strain>
    </source>
</reference>
<evidence type="ECO:0000313" key="1">
    <source>
        <dbReference type="EMBL" id="CAD8404400.1"/>
    </source>
</evidence>
<evidence type="ECO:0008006" key="2">
    <source>
        <dbReference type="Google" id="ProtNLM"/>
    </source>
</evidence>
<accession>A0A7S0BWD4</accession>